<proteinExistence type="predicted"/>
<reference evidence="2 3" key="1">
    <citation type="journal article" date="2020" name="Nature">
        <title>Six reference-quality genomes reveal evolution of bat adaptations.</title>
        <authorList>
            <person name="Jebb D."/>
            <person name="Huang Z."/>
            <person name="Pippel M."/>
            <person name="Hughes G.M."/>
            <person name="Lavrichenko K."/>
            <person name="Devanna P."/>
            <person name="Winkler S."/>
            <person name="Jermiin L.S."/>
            <person name="Skirmuntt E.C."/>
            <person name="Katzourakis A."/>
            <person name="Burkitt-Gray L."/>
            <person name="Ray D.A."/>
            <person name="Sullivan K.A.M."/>
            <person name="Roscito J.G."/>
            <person name="Kirilenko B.M."/>
            <person name="Davalos L.M."/>
            <person name="Corthals A.P."/>
            <person name="Power M.L."/>
            <person name="Jones G."/>
            <person name="Ransome R.D."/>
            <person name="Dechmann D.K.N."/>
            <person name="Locatelli A.G."/>
            <person name="Puechmaille S.J."/>
            <person name="Fedrigo O."/>
            <person name="Jarvis E.D."/>
            <person name="Hiller M."/>
            <person name="Vernes S.C."/>
            <person name="Myers E.W."/>
            <person name="Teeling E.C."/>
        </authorList>
    </citation>
    <scope>NUCLEOTIDE SEQUENCE [LARGE SCALE GENOMIC DNA]</scope>
    <source>
        <strain evidence="2">Bat1K_MPI-CBG_1</strain>
    </source>
</reference>
<dbReference type="EMBL" id="JABVXQ010000003">
    <property type="protein sequence ID" value="KAF6119894.1"/>
    <property type="molecule type" value="Genomic_DNA"/>
</dbReference>
<organism evidence="2 3">
    <name type="scientific">Phyllostomus discolor</name>
    <name type="common">pale spear-nosed bat</name>
    <dbReference type="NCBI Taxonomy" id="89673"/>
    <lineage>
        <taxon>Eukaryota</taxon>
        <taxon>Metazoa</taxon>
        <taxon>Chordata</taxon>
        <taxon>Craniata</taxon>
        <taxon>Vertebrata</taxon>
        <taxon>Euteleostomi</taxon>
        <taxon>Mammalia</taxon>
        <taxon>Eutheria</taxon>
        <taxon>Laurasiatheria</taxon>
        <taxon>Chiroptera</taxon>
        <taxon>Yangochiroptera</taxon>
        <taxon>Phyllostomidae</taxon>
        <taxon>Phyllostominae</taxon>
        <taxon>Phyllostomus</taxon>
    </lineage>
</organism>
<protein>
    <submittedName>
        <fullName evidence="2">Uncharacterized protein</fullName>
    </submittedName>
</protein>
<keyword evidence="1" id="KW-0732">Signal</keyword>
<evidence type="ECO:0000313" key="3">
    <source>
        <dbReference type="Proteomes" id="UP000664940"/>
    </source>
</evidence>
<accession>A0A834AZS4</accession>
<feature type="signal peptide" evidence="1">
    <location>
        <begin position="1"/>
        <end position="25"/>
    </location>
</feature>
<dbReference type="Proteomes" id="UP000664940">
    <property type="component" value="Unassembled WGS sequence"/>
</dbReference>
<evidence type="ECO:0000313" key="2">
    <source>
        <dbReference type="EMBL" id="KAF6119894.1"/>
    </source>
</evidence>
<feature type="chain" id="PRO_5032928460" evidence="1">
    <location>
        <begin position="26"/>
        <end position="161"/>
    </location>
</feature>
<gene>
    <name evidence="2" type="ORF">HJG60_010277</name>
</gene>
<dbReference type="AlphaFoldDB" id="A0A834AZS4"/>
<sequence length="161" mass="17438">MVQWCTAAHSSCLGLFTHMLHYTFLLVPTSMPLCGRLSPCTPMRHLLESHPAVWLAGPFTLLSPLGRRHWGASSLSPLDPHPTGKGPEQASSIATQLCPCGLSSPDTQQTMRLATQCPAPNVTLGRQQPWATTGTLLNLDYCQTPNPISPSWISMFVKGSC</sequence>
<name>A0A834AZS4_9CHIR</name>
<evidence type="ECO:0000256" key="1">
    <source>
        <dbReference type="SAM" id="SignalP"/>
    </source>
</evidence>
<comment type="caution">
    <text evidence="2">The sequence shown here is derived from an EMBL/GenBank/DDBJ whole genome shotgun (WGS) entry which is preliminary data.</text>
</comment>